<dbReference type="OrthoDB" id="6427855at2759"/>
<keyword evidence="2" id="KW-1185">Reference proteome</keyword>
<dbReference type="AlphaFoldDB" id="A0A397UDX4"/>
<dbReference type="Pfam" id="PF12784">
    <property type="entry name" value="PDDEXK_2"/>
    <property type="match status" value="1"/>
</dbReference>
<organism evidence="1 2">
    <name type="scientific">Gigaspora rosea</name>
    <dbReference type="NCBI Taxonomy" id="44941"/>
    <lineage>
        <taxon>Eukaryota</taxon>
        <taxon>Fungi</taxon>
        <taxon>Fungi incertae sedis</taxon>
        <taxon>Mucoromycota</taxon>
        <taxon>Glomeromycotina</taxon>
        <taxon>Glomeromycetes</taxon>
        <taxon>Diversisporales</taxon>
        <taxon>Gigasporaceae</taxon>
        <taxon>Gigaspora</taxon>
    </lineage>
</organism>
<proteinExistence type="predicted"/>
<name>A0A397UDX4_9GLOM</name>
<protein>
    <submittedName>
        <fullName evidence="1">Uncharacterized protein</fullName>
    </submittedName>
</protein>
<comment type="caution">
    <text evidence="1">The sequence shown here is derived from an EMBL/GenBank/DDBJ whole genome shotgun (WGS) entry which is preliminary data.</text>
</comment>
<evidence type="ECO:0000313" key="2">
    <source>
        <dbReference type="Proteomes" id="UP000266673"/>
    </source>
</evidence>
<sequence>MKFFPDDVPYISYHCTHKERTSQCFLPNISYAFVEIPKFNKHKEQLKTTEDYWVHFLKEASNETEPPKEAPNDNYLIRTAKIDRSKEIVLKLSELGLPLDIIVNATGLLSLEITKLINQ</sequence>
<accession>A0A397UDX4</accession>
<reference evidence="1 2" key="1">
    <citation type="submission" date="2018-06" db="EMBL/GenBank/DDBJ databases">
        <title>Comparative genomics reveals the genomic features of Rhizophagus irregularis, R. cerebriforme, R. diaphanum and Gigaspora rosea, and their symbiotic lifestyle signature.</title>
        <authorList>
            <person name="Morin E."/>
            <person name="San Clemente H."/>
            <person name="Chen E.C.H."/>
            <person name="De La Providencia I."/>
            <person name="Hainaut M."/>
            <person name="Kuo A."/>
            <person name="Kohler A."/>
            <person name="Murat C."/>
            <person name="Tang N."/>
            <person name="Roy S."/>
            <person name="Loubradou J."/>
            <person name="Henrissat B."/>
            <person name="Grigoriev I.V."/>
            <person name="Corradi N."/>
            <person name="Roux C."/>
            <person name="Martin F.M."/>
        </authorList>
    </citation>
    <scope>NUCLEOTIDE SEQUENCE [LARGE SCALE GENOMIC DNA]</scope>
    <source>
        <strain evidence="1 2">DAOM 194757</strain>
    </source>
</reference>
<dbReference type="Proteomes" id="UP000266673">
    <property type="component" value="Unassembled WGS sequence"/>
</dbReference>
<evidence type="ECO:0000313" key="1">
    <source>
        <dbReference type="EMBL" id="RIB08472.1"/>
    </source>
</evidence>
<dbReference type="EMBL" id="QKWP01001505">
    <property type="protein sequence ID" value="RIB08472.1"/>
    <property type="molecule type" value="Genomic_DNA"/>
</dbReference>
<gene>
    <name evidence="1" type="ORF">C2G38_2211583</name>
</gene>